<keyword evidence="3" id="KW-1185">Reference proteome</keyword>
<dbReference type="EMBL" id="JAVHJS010000007">
    <property type="protein sequence ID" value="KAK2852186.1"/>
    <property type="molecule type" value="Genomic_DNA"/>
</dbReference>
<feature type="region of interest" description="Disordered" evidence="1">
    <location>
        <begin position="52"/>
        <end position="128"/>
    </location>
</feature>
<organism evidence="2 3">
    <name type="scientific">Tachysurus vachellii</name>
    <name type="common">Darkbarbel catfish</name>
    <name type="synonym">Pelteobagrus vachellii</name>
    <dbReference type="NCBI Taxonomy" id="175792"/>
    <lineage>
        <taxon>Eukaryota</taxon>
        <taxon>Metazoa</taxon>
        <taxon>Chordata</taxon>
        <taxon>Craniata</taxon>
        <taxon>Vertebrata</taxon>
        <taxon>Euteleostomi</taxon>
        <taxon>Actinopterygii</taxon>
        <taxon>Neopterygii</taxon>
        <taxon>Teleostei</taxon>
        <taxon>Ostariophysi</taxon>
        <taxon>Siluriformes</taxon>
        <taxon>Bagridae</taxon>
        <taxon>Tachysurus</taxon>
    </lineage>
</organism>
<reference evidence="2" key="1">
    <citation type="submission" date="2023-08" db="EMBL/GenBank/DDBJ databases">
        <title>Pelteobagrus vachellii genome.</title>
        <authorList>
            <person name="Liu H."/>
        </authorList>
    </citation>
    <scope>NUCLEOTIDE SEQUENCE</scope>
    <source>
        <strain evidence="2">PRFRI_2022a</strain>
        <tissue evidence="2">Muscle</tissue>
    </source>
</reference>
<evidence type="ECO:0000256" key="1">
    <source>
        <dbReference type="SAM" id="MobiDB-lite"/>
    </source>
</evidence>
<feature type="compositionally biased region" description="Polar residues" evidence="1">
    <location>
        <begin position="112"/>
        <end position="128"/>
    </location>
</feature>
<sequence>MRPVSSELLTGYRCFQLSHITHELSKFMEQLCSPDLPERPFTPAHIVKKPLTRTFSTQTPSATLVDQRTQTDGCPHAEPCCPELGTPASPPSSLSPASASPPSESEPGSPDYTPTSPRPDSTEPSHFY</sequence>
<proteinExistence type="predicted"/>
<dbReference type="Proteomes" id="UP001187315">
    <property type="component" value="Unassembled WGS sequence"/>
</dbReference>
<comment type="caution">
    <text evidence="2">The sequence shown here is derived from an EMBL/GenBank/DDBJ whole genome shotgun (WGS) entry which is preliminary data.</text>
</comment>
<dbReference type="AlphaFoldDB" id="A0AA88NB82"/>
<feature type="compositionally biased region" description="Low complexity" evidence="1">
    <location>
        <begin position="91"/>
        <end position="110"/>
    </location>
</feature>
<protein>
    <submittedName>
        <fullName evidence="2">Uncharacterized protein</fullName>
    </submittedName>
</protein>
<evidence type="ECO:0000313" key="3">
    <source>
        <dbReference type="Proteomes" id="UP001187315"/>
    </source>
</evidence>
<accession>A0AA88NB82</accession>
<feature type="compositionally biased region" description="Polar residues" evidence="1">
    <location>
        <begin position="53"/>
        <end position="72"/>
    </location>
</feature>
<name>A0AA88NB82_TACVA</name>
<gene>
    <name evidence="2" type="ORF">Q7C36_007387</name>
</gene>
<evidence type="ECO:0000313" key="2">
    <source>
        <dbReference type="EMBL" id="KAK2852186.1"/>
    </source>
</evidence>